<keyword evidence="1" id="KW-1133">Transmembrane helix</keyword>
<proteinExistence type="predicted"/>
<dbReference type="RefSeq" id="WP_311424827.1">
    <property type="nucleotide sequence ID" value="NZ_JAVREH010000047.1"/>
</dbReference>
<evidence type="ECO:0008006" key="4">
    <source>
        <dbReference type="Google" id="ProtNLM"/>
    </source>
</evidence>
<protein>
    <recommendedName>
        <fullName evidence="4">DUF4232 domain-containing protein</fullName>
    </recommendedName>
</protein>
<accession>A0ABU2JFC5</accession>
<keyword evidence="1" id="KW-0472">Membrane</keyword>
<keyword evidence="1" id="KW-0812">Transmembrane</keyword>
<comment type="caution">
    <text evidence="2">The sequence shown here is derived from an EMBL/GenBank/DDBJ whole genome shotgun (WGS) entry which is preliminary data.</text>
</comment>
<sequence length="356" mass="35781">MNGTDLENLLTQQGHAWRTEQPPDPAFKASGVTGARHHGNWLLPLIAAAVVVIGAAGTTVVLRGEHPRRAEGSAAAAPTIVGWAARPAGPSQSPSFYSGPVASATTTAANLASCDSDFDTRFVPDGQGGTVVLSYRGSAGCALPEVTPTAQLLDSGGTVLASGGESLAIGRTGVQPIAASQVVLVPVRVCGPPGASLRLRFSDGESTNTPLPAGLACTDGSSAGVGVTHQRSAAGGSLGSLVQAISAPTSIPAGQTLSFRVTLTNSTDSAVPLSPCPSFAVALEDVLSLPDPKAVSSSGQLNCAASPASVAAHASITYDMQLDTAAAPTGPRRLVWTWLGDWPSDGFAGYPTVTVR</sequence>
<evidence type="ECO:0000313" key="2">
    <source>
        <dbReference type="EMBL" id="MDT0263681.1"/>
    </source>
</evidence>
<dbReference type="Proteomes" id="UP001183176">
    <property type="component" value="Unassembled WGS sequence"/>
</dbReference>
<organism evidence="2 3">
    <name type="scientific">Jatrophihabitans lederbergiae</name>
    <dbReference type="NCBI Taxonomy" id="3075547"/>
    <lineage>
        <taxon>Bacteria</taxon>
        <taxon>Bacillati</taxon>
        <taxon>Actinomycetota</taxon>
        <taxon>Actinomycetes</taxon>
        <taxon>Jatrophihabitantales</taxon>
        <taxon>Jatrophihabitantaceae</taxon>
        <taxon>Jatrophihabitans</taxon>
    </lineage>
</organism>
<reference evidence="3" key="1">
    <citation type="submission" date="2023-07" db="EMBL/GenBank/DDBJ databases">
        <title>30 novel species of actinomycetes from the DSMZ collection.</title>
        <authorList>
            <person name="Nouioui I."/>
        </authorList>
    </citation>
    <scope>NUCLEOTIDE SEQUENCE [LARGE SCALE GENOMIC DNA]</scope>
    <source>
        <strain evidence="3">DSM 44399</strain>
    </source>
</reference>
<evidence type="ECO:0000256" key="1">
    <source>
        <dbReference type="SAM" id="Phobius"/>
    </source>
</evidence>
<evidence type="ECO:0000313" key="3">
    <source>
        <dbReference type="Proteomes" id="UP001183176"/>
    </source>
</evidence>
<dbReference type="EMBL" id="JAVREH010000047">
    <property type="protein sequence ID" value="MDT0263681.1"/>
    <property type="molecule type" value="Genomic_DNA"/>
</dbReference>
<name>A0ABU2JFC5_9ACTN</name>
<keyword evidence="3" id="KW-1185">Reference proteome</keyword>
<gene>
    <name evidence="2" type="ORF">RM423_20105</name>
</gene>
<feature type="transmembrane region" description="Helical" evidence="1">
    <location>
        <begin position="41"/>
        <end position="62"/>
    </location>
</feature>